<evidence type="ECO:0000313" key="7">
    <source>
        <dbReference type="EMBL" id="CAF1536264.1"/>
    </source>
</evidence>
<dbReference type="FunFam" id="3.30.470.160:FF:000001">
    <property type="entry name" value="Kinase"/>
    <property type="match status" value="1"/>
</dbReference>
<organism evidence="7 8">
    <name type="scientific">Adineta ricciae</name>
    <name type="common">Rotifer</name>
    <dbReference type="NCBI Taxonomy" id="249248"/>
    <lineage>
        <taxon>Eukaryota</taxon>
        <taxon>Metazoa</taxon>
        <taxon>Spiralia</taxon>
        <taxon>Gnathifera</taxon>
        <taxon>Rotifera</taxon>
        <taxon>Eurotatoria</taxon>
        <taxon>Bdelloidea</taxon>
        <taxon>Adinetida</taxon>
        <taxon>Adinetidae</taxon>
        <taxon>Adineta</taxon>
    </lineage>
</organism>
<keyword evidence="5" id="KW-0067">ATP-binding</keyword>
<reference evidence="7" key="1">
    <citation type="submission" date="2021-02" db="EMBL/GenBank/DDBJ databases">
        <authorList>
            <person name="Nowell W R."/>
        </authorList>
    </citation>
    <scope>NUCLEOTIDE SEQUENCE</scope>
</reference>
<dbReference type="EMBL" id="CAJNOR010004938">
    <property type="protein sequence ID" value="CAF1536264.1"/>
    <property type="molecule type" value="Genomic_DNA"/>
</dbReference>
<dbReference type="GO" id="GO:0005737">
    <property type="term" value="C:cytoplasm"/>
    <property type="evidence" value="ECO:0007669"/>
    <property type="project" value="TreeGrafter"/>
</dbReference>
<keyword evidence="3" id="KW-0547">Nucleotide-binding</keyword>
<dbReference type="InterPro" id="IPR038286">
    <property type="entry name" value="IPK_sf"/>
</dbReference>
<evidence type="ECO:0000256" key="2">
    <source>
        <dbReference type="ARBA" id="ARBA00022679"/>
    </source>
</evidence>
<evidence type="ECO:0000256" key="5">
    <source>
        <dbReference type="ARBA" id="ARBA00022840"/>
    </source>
</evidence>
<keyword evidence="8" id="KW-1185">Reference proteome</keyword>
<dbReference type="GO" id="GO:0005524">
    <property type="term" value="F:ATP binding"/>
    <property type="evidence" value="ECO:0007669"/>
    <property type="project" value="UniProtKB-KW"/>
</dbReference>
<protein>
    <recommendedName>
        <fullName evidence="6">Kinase</fullName>
        <ecNumber evidence="6">2.7.-.-</ecNumber>
    </recommendedName>
</protein>
<evidence type="ECO:0000256" key="6">
    <source>
        <dbReference type="RuleBase" id="RU363090"/>
    </source>
</evidence>
<dbReference type="Gene3D" id="3.30.470.160">
    <property type="entry name" value="Inositol polyphosphate kinase"/>
    <property type="match status" value="1"/>
</dbReference>
<keyword evidence="4 6" id="KW-0418">Kinase</keyword>
<dbReference type="InterPro" id="IPR005522">
    <property type="entry name" value="IPK"/>
</dbReference>
<dbReference type="Proteomes" id="UP000663828">
    <property type="component" value="Unassembled WGS sequence"/>
</dbReference>
<dbReference type="GO" id="GO:0000828">
    <property type="term" value="F:inositol hexakisphosphate kinase activity"/>
    <property type="evidence" value="ECO:0007669"/>
    <property type="project" value="TreeGrafter"/>
</dbReference>
<dbReference type="GO" id="GO:0046854">
    <property type="term" value="P:phosphatidylinositol phosphate biosynthetic process"/>
    <property type="evidence" value="ECO:0007669"/>
    <property type="project" value="TreeGrafter"/>
</dbReference>
<evidence type="ECO:0000256" key="4">
    <source>
        <dbReference type="ARBA" id="ARBA00022777"/>
    </source>
</evidence>
<gene>
    <name evidence="7" type="ORF">XAT740_LOCUS41841</name>
</gene>
<dbReference type="GO" id="GO:0032958">
    <property type="term" value="P:inositol phosphate biosynthetic process"/>
    <property type="evidence" value="ECO:0007669"/>
    <property type="project" value="InterPro"/>
</dbReference>
<name>A0A815VTB0_ADIRI</name>
<evidence type="ECO:0000256" key="1">
    <source>
        <dbReference type="ARBA" id="ARBA00007374"/>
    </source>
</evidence>
<evidence type="ECO:0000256" key="3">
    <source>
        <dbReference type="ARBA" id="ARBA00022741"/>
    </source>
</evidence>
<comment type="similarity">
    <text evidence="1 6">Belongs to the inositol phosphokinase (IPK) family.</text>
</comment>
<dbReference type="EC" id="2.7.-.-" evidence="6"/>
<sequence>MMPKSTLIQSSLSNALVHATVQLTAPSVISTSAIPARLHSYASTDEISFGRKIRCNLSSLTMAFSKYSHLNKRKRRRDVTTQTSIHINEQQSNHCDNNVKEDMTATLSSSSPKDYLFPLQHFQYSRSLSCSSPKRAHLKTTRLVDIWQGFHTDDLPSSTSSLFDPIYFEERGRRTAPQWKACAKVVTSLLTFTRTKKERYEWMQLVGHPGTFKEGTHDGYVLKALCEHEQYCCELLQNDILNKFVPKYNGTIPDDEGNSFIEMEDLLASFHEPCIMDCKIGVRTYLEEELDKSERDPKPRTDLYQKMIAIDPLAPTEQEHEEGKVLKSRYMIWRENMSSSQDLGFRIEAIKKSRGLMSKEFQRIKERDDVKKQLTEFIAESPTRANEYLERLLDLRSTCVRSNFFQTHELIGSSLLFVHDGKKTSISMIDFGKTRPLPKDVSITHNQPWIRGSHEDGYLLGLDNLISLFQDIIYDLQL</sequence>
<proteinExistence type="inferred from homology"/>
<evidence type="ECO:0000313" key="8">
    <source>
        <dbReference type="Proteomes" id="UP000663828"/>
    </source>
</evidence>
<comment type="caution">
    <text evidence="7">The sequence shown here is derived from an EMBL/GenBank/DDBJ whole genome shotgun (WGS) entry which is preliminary data.</text>
</comment>
<keyword evidence="2 6" id="KW-0808">Transferase</keyword>
<dbReference type="PANTHER" id="PTHR12400:SF97">
    <property type="entry name" value="KINASE"/>
    <property type="match status" value="1"/>
</dbReference>
<accession>A0A815VTB0</accession>
<dbReference type="PANTHER" id="PTHR12400">
    <property type="entry name" value="INOSITOL POLYPHOSPHATE KINASE"/>
    <property type="match status" value="1"/>
</dbReference>
<dbReference type="SUPFAM" id="SSF56104">
    <property type="entry name" value="SAICAR synthase-like"/>
    <property type="match status" value="1"/>
</dbReference>
<dbReference type="GO" id="GO:0005634">
    <property type="term" value="C:nucleus"/>
    <property type="evidence" value="ECO:0007669"/>
    <property type="project" value="TreeGrafter"/>
</dbReference>
<dbReference type="AlphaFoldDB" id="A0A815VTB0"/>
<dbReference type="Pfam" id="PF03770">
    <property type="entry name" value="IPK"/>
    <property type="match status" value="1"/>
</dbReference>